<comment type="subcellular location">
    <subcellularLocation>
        <location evidence="1">Cell membrane</location>
        <topology evidence="1">Multi-pass membrane protein</topology>
    </subcellularLocation>
</comment>
<keyword evidence="5 8" id="KW-0812">Transmembrane</keyword>
<dbReference type="PANTHER" id="PTHR21716:SF53">
    <property type="entry name" value="PERMEASE PERM-RELATED"/>
    <property type="match status" value="1"/>
</dbReference>
<comment type="similarity">
    <text evidence="2">Belongs to the autoinducer-2 exporter (AI-2E) (TC 2.A.86) family.</text>
</comment>
<feature type="transmembrane region" description="Helical" evidence="8">
    <location>
        <begin position="158"/>
        <end position="180"/>
    </location>
</feature>
<evidence type="ECO:0000256" key="6">
    <source>
        <dbReference type="ARBA" id="ARBA00022989"/>
    </source>
</evidence>
<evidence type="ECO:0000313" key="9">
    <source>
        <dbReference type="EMBL" id="MDP4098819.1"/>
    </source>
</evidence>
<dbReference type="InterPro" id="IPR002549">
    <property type="entry name" value="AI-2E-like"/>
</dbReference>
<dbReference type="EMBL" id="JAPCKK010000030">
    <property type="protein sequence ID" value="MDP4098819.1"/>
    <property type="molecule type" value="Genomic_DNA"/>
</dbReference>
<evidence type="ECO:0000256" key="1">
    <source>
        <dbReference type="ARBA" id="ARBA00004651"/>
    </source>
</evidence>
<organism evidence="9 10">
    <name type="scientific">Paenibacillus zeirhizosphaerae</name>
    <dbReference type="NCBI Taxonomy" id="2987519"/>
    <lineage>
        <taxon>Bacteria</taxon>
        <taxon>Bacillati</taxon>
        <taxon>Bacillota</taxon>
        <taxon>Bacilli</taxon>
        <taxon>Bacillales</taxon>
        <taxon>Paenibacillaceae</taxon>
        <taxon>Paenibacillus</taxon>
    </lineage>
</organism>
<sequence length="359" mass="39855">MFIKNKVLRFTAFIILVLLIIYLSSKVNFVFQPLLALLQVVAIPLMLAVFFYYLIRPLVRYMAKYRINRTVSILFIYLLFALALVWFSASQWPRLQEQLISFLNNIPNLFNALGEAISELEQSGFLSSLFPAGDSPLSSVTDYLNQGLVFLTNSVGGVVSFVSNFTVVLFTFPILLFFMLKQEGKLGQRIVSATPTRFQDDTRASITEIDQVLSGFIIGRVLINLALGVLMYLGFILIDLPYAFLLTAVAVIANFVPFIGAILSAIPIVIVGLTQSPSTAIGSLVIILVAQQIQDNLVAPYVFGKSLDIHPLTTIILVLAAGDIGGIIGMIVVIPLYMIVKIIAIRVFNLFFKEKWMQL</sequence>
<keyword evidence="10" id="KW-1185">Reference proteome</keyword>
<feature type="transmembrane region" description="Helical" evidence="8">
    <location>
        <begin position="7"/>
        <end position="24"/>
    </location>
</feature>
<dbReference type="Pfam" id="PF01594">
    <property type="entry name" value="AI-2E_transport"/>
    <property type="match status" value="1"/>
</dbReference>
<feature type="transmembrane region" description="Helical" evidence="8">
    <location>
        <begin position="315"/>
        <end position="340"/>
    </location>
</feature>
<feature type="transmembrane region" description="Helical" evidence="8">
    <location>
        <begin position="244"/>
        <end position="273"/>
    </location>
</feature>
<comment type="caution">
    <text evidence="9">The sequence shown here is derived from an EMBL/GenBank/DDBJ whole genome shotgun (WGS) entry which is preliminary data.</text>
</comment>
<feature type="transmembrane region" description="Helical" evidence="8">
    <location>
        <begin position="67"/>
        <end position="89"/>
    </location>
</feature>
<keyword evidence="3" id="KW-0813">Transport</keyword>
<evidence type="ECO:0000256" key="2">
    <source>
        <dbReference type="ARBA" id="ARBA00009773"/>
    </source>
</evidence>
<evidence type="ECO:0000256" key="5">
    <source>
        <dbReference type="ARBA" id="ARBA00022692"/>
    </source>
</evidence>
<evidence type="ECO:0000256" key="4">
    <source>
        <dbReference type="ARBA" id="ARBA00022475"/>
    </source>
</evidence>
<evidence type="ECO:0000256" key="8">
    <source>
        <dbReference type="SAM" id="Phobius"/>
    </source>
</evidence>
<evidence type="ECO:0000256" key="7">
    <source>
        <dbReference type="ARBA" id="ARBA00023136"/>
    </source>
</evidence>
<reference evidence="9 10" key="1">
    <citation type="submission" date="2022-10" db="EMBL/GenBank/DDBJ databases">
        <title>Paenibacillus description and whole genome data of maize root bacterial community.</title>
        <authorList>
            <person name="Marton D."/>
            <person name="Farkas M."/>
            <person name="Cserhati M."/>
        </authorList>
    </citation>
    <scope>NUCLEOTIDE SEQUENCE [LARGE SCALE GENOMIC DNA]</scope>
    <source>
        <strain evidence="9 10">P96</strain>
    </source>
</reference>
<dbReference type="PANTHER" id="PTHR21716">
    <property type="entry name" value="TRANSMEMBRANE PROTEIN"/>
    <property type="match status" value="1"/>
</dbReference>
<keyword evidence="4" id="KW-1003">Cell membrane</keyword>
<feature type="transmembrane region" description="Helical" evidence="8">
    <location>
        <begin position="280"/>
        <end position="303"/>
    </location>
</feature>
<gene>
    <name evidence="9" type="ORF">OIN60_18990</name>
</gene>
<keyword evidence="6 8" id="KW-1133">Transmembrane helix</keyword>
<accession>A0ABT9FVR3</accession>
<name>A0ABT9FVR3_9BACL</name>
<feature type="transmembrane region" description="Helical" evidence="8">
    <location>
        <begin position="30"/>
        <end position="55"/>
    </location>
</feature>
<evidence type="ECO:0000256" key="3">
    <source>
        <dbReference type="ARBA" id="ARBA00022448"/>
    </source>
</evidence>
<keyword evidence="7 8" id="KW-0472">Membrane</keyword>
<evidence type="ECO:0000313" key="10">
    <source>
        <dbReference type="Proteomes" id="UP001241848"/>
    </source>
</evidence>
<feature type="transmembrane region" description="Helical" evidence="8">
    <location>
        <begin position="221"/>
        <end position="238"/>
    </location>
</feature>
<proteinExistence type="inferred from homology"/>
<dbReference type="Proteomes" id="UP001241848">
    <property type="component" value="Unassembled WGS sequence"/>
</dbReference>
<protein>
    <submittedName>
        <fullName evidence="9">AI-2E family transporter</fullName>
    </submittedName>
</protein>
<dbReference type="RefSeq" id="WP_305756429.1">
    <property type="nucleotide sequence ID" value="NZ_JAPCKK010000030.1"/>
</dbReference>